<comment type="similarity">
    <text evidence="1">Belongs to the RecJ family.</text>
</comment>
<feature type="domain" description="DDH" evidence="6">
    <location>
        <begin position="82"/>
        <end position="226"/>
    </location>
</feature>
<evidence type="ECO:0000259" key="7">
    <source>
        <dbReference type="Pfam" id="PF02272"/>
    </source>
</evidence>
<dbReference type="PANTHER" id="PTHR30255">
    <property type="entry name" value="SINGLE-STRANDED-DNA-SPECIFIC EXONUCLEASE RECJ"/>
    <property type="match status" value="1"/>
</dbReference>
<dbReference type="GO" id="GO:0003676">
    <property type="term" value="F:nucleic acid binding"/>
    <property type="evidence" value="ECO:0007669"/>
    <property type="project" value="InterPro"/>
</dbReference>
<dbReference type="EMBL" id="JPVP01000058">
    <property type="protein sequence ID" value="KGR83440.1"/>
    <property type="molecule type" value="Genomic_DNA"/>
</dbReference>
<dbReference type="Pfam" id="PF02272">
    <property type="entry name" value="DHHA1"/>
    <property type="match status" value="1"/>
</dbReference>
<dbReference type="InterPro" id="IPR004610">
    <property type="entry name" value="RecJ"/>
</dbReference>
<dbReference type="InterPro" id="IPR003156">
    <property type="entry name" value="DHHA1_dom"/>
</dbReference>
<dbReference type="Pfam" id="PF17768">
    <property type="entry name" value="RecJ_OB"/>
    <property type="match status" value="1"/>
</dbReference>
<name>A0A0A3IIZ3_9BACI</name>
<reference evidence="10 11" key="1">
    <citation type="submission" date="2014-02" db="EMBL/GenBank/DDBJ databases">
        <title>Draft genome sequence of Lysinibacillus odysseyi NBRC 100172.</title>
        <authorList>
            <person name="Zhang F."/>
            <person name="Wang G."/>
            <person name="Zhang L."/>
        </authorList>
    </citation>
    <scope>NUCLEOTIDE SEQUENCE [LARGE SCALE GENOMIC DNA]</scope>
    <source>
        <strain evidence="10 11">NBRC 100172</strain>
    </source>
</reference>
<dbReference type="InterPro" id="IPR041122">
    <property type="entry name" value="RecJ_OB"/>
</dbReference>
<dbReference type="Gene3D" id="3.10.310.30">
    <property type="match status" value="1"/>
</dbReference>
<keyword evidence="5" id="KW-0269">Exonuclease</keyword>
<dbReference type="RefSeq" id="WP_036156621.1">
    <property type="nucleotide sequence ID" value="NZ_AVCX01000003.1"/>
</dbReference>
<evidence type="ECO:0000259" key="9">
    <source>
        <dbReference type="Pfam" id="PF17768"/>
    </source>
</evidence>
<evidence type="ECO:0000259" key="8">
    <source>
        <dbReference type="Pfam" id="PF10141"/>
    </source>
</evidence>
<keyword evidence="3" id="KW-0540">Nuclease</keyword>
<dbReference type="eggNOG" id="COG4199">
    <property type="taxonomic scope" value="Bacteria"/>
</dbReference>
<protein>
    <recommendedName>
        <fullName evidence="2">Single-stranded-DNA-specific exonuclease RecJ</fullName>
    </recommendedName>
</protein>
<dbReference type="GO" id="GO:0006310">
    <property type="term" value="P:DNA recombination"/>
    <property type="evidence" value="ECO:0007669"/>
    <property type="project" value="InterPro"/>
</dbReference>
<dbReference type="InterPro" id="IPR018779">
    <property type="entry name" value="RecJ_C"/>
</dbReference>
<keyword evidence="11" id="KW-1185">Reference proteome</keyword>
<dbReference type="Proteomes" id="UP000030437">
    <property type="component" value="Unassembled WGS sequence"/>
</dbReference>
<dbReference type="InterPro" id="IPR051673">
    <property type="entry name" value="SSDNA_exonuclease_RecJ"/>
</dbReference>
<evidence type="ECO:0000313" key="10">
    <source>
        <dbReference type="EMBL" id="KGR83440.1"/>
    </source>
</evidence>
<feature type="domain" description="DHHA1" evidence="7">
    <location>
        <begin position="347"/>
        <end position="440"/>
    </location>
</feature>
<dbReference type="STRING" id="1220589.CD32_16560"/>
<comment type="caution">
    <text evidence="10">The sequence shown here is derived from an EMBL/GenBank/DDBJ whole genome shotgun (WGS) entry which is preliminary data.</text>
</comment>
<proteinExistence type="inferred from homology"/>
<dbReference type="Pfam" id="PF01368">
    <property type="entry name" value="DHH"/>
    <property type="match status" value="1"/>
</dbReference>
<feature type="domain" description="RecJ OB" evidence="9">
    <location>
        <begin position="455"/>
        <end position="561"/>
    </location>
</feature>
<dbReference type="SUPFAM" id="SSF64182">
    <property type="entry name" value="DHH phosphoesterases"/>
    <property type="match status" value="1"/>
</dbReference>
<dbReference type="GO" id="GO:0008409">
    <property type="term" value="F:5'-3' exonuclease activity"/>
    <property type="evidence" value="ECO:0007669"/>
    <property type="project" value="InterPro"/>
</dbReference>
<evidence type="ECO:0000256" key="5">
    <source>
        <dbReference type="ARBA" id="ARBA00022839"/>
    </source>
</evidence>
<dbReference type="PANTHER" id="PTHR30255:SF2">
    <property type="entry name" value="SINGLE-STRANDED-DNA-SPECIFIC EXONUCLEASE RECJ"/>
    <property type="match status" value="1"/>
</dbReference>
<dbReference type="Pfam" id="PF10141">
    <property type="entry name" value="ssDNA-exonuc_C"/>
    <property type="match status" value="1"/>
</dbReference>
<organism evidence="10 11">
    <name type="scientific">Lysinibacillus odysseyi 34hs-1 = NBRC 100172</name>
    <dbReference type="NCBI Taxonomy" id="1220589"/>
    <lineage>
        <taxon>Bacteria</taxon>
        <taxon>Bacillati</taxon>
        <taxon>Bacillota</taxon>
        <taxon>Bacilli</taxon>
        <taxon>Bacillales</taxon>
        <taxon>Bacillaceae</taxon>
        <taxon>Lysinibacillus</taxon>
    </lineage>
</organism>
<evidence type="ECO:0000256" key="2">
    <source>
        <dbReference type="ARBA" id="ARBA00019841"/>
    </source>
</evidence>
<evidence type="ECO:0000256" key="4">
    <source>
        <dbReference type="ARBA" id="ARBA00022801"/>
    </source>
</evidence>
<dbReference type="InterPro" id="IPR001667">
    <property type="entry name" value="DDH_dom"/>
</dbReference>
<dbReference type="Gene3D" id="3.90.1640.30">
    <property type="match status" value="1"/>
</dbReference>
<gene>
    <name evidence="10" type="ORF">CD32_16560</name>
</gene>
<sequence length="776" mass="87630">MIESTKKWIVQRPDQELVQQLQNTLGISAIAAKILVARGCTTEEHAASLLKINEADFHDPFKMHGMEQAVERINRALEKGEKILVYGDYDSDGITSTTVMLHVLLDLGADVDFMIPNRFTHGYGPHEELFRQAYESGVQLIITVDNGISGVEPIRVAKELGMDVIVTDHHEAGETLPNADVILHPRVPEGHYPFGELAGVGVAFKLAHALYGEVPDHLFEYVAIGTIADLVPLKGENRYLVKQGIKALKTSTSPWVKALCEAAGTKQREINEETIGFYFGPRLNAIGRLGSAMPGVDFLMSESKQQADQLADVLNEKNTERKDIVNTITEEAIAMIESDETIKNSLVLVVAKEGWNPGVVGIVASRLVGEYYKPTIVLSLDPKKETAKGSARSIEGFHLYDELAKNRDIIPHFGGHPMAAGMTFSLEYVDELRSRLHQQATQVLTEEQLVPKLYIDVPVDLSEVSVEAIEEIRKLGPFGTDFAKPVFALEKMTVSSMRRIGTQENHLKMELEDTYGKIDAIGFGKGYLFNEISYGIEVSFAGDLQINEWQGKKKAQFMIEDVQAEEWQLFDYRGKSQTANWLSKLPMEETDFAAFQGRTVEQYSKIIGQPIKLIGNREDYENLKTFVVLLDMPTNVMLLEEMLQKKQFKRIYAHFYTPDSQYFNGMPTRQHFSWYYAFLKKRPTFNLKMHISQLSQHIGLNIDVIKFMTKVFFELGFVKIENGLTTVVENAPKRALEEAPSYKMRVAQIELEQKLLYATYTELKQWFNERMKGSSS</sequence>
<feature type="domain" description="Single-stranded-DNA-specific exonuclease RecJ C-terminal" evidence="8">
    <location>
        <begin position="568"/>
        <end position="767"/>
    </location>
</feature>
<accession>A0A0A3IIZ3</accession>
<dbReference type="OrthoDB" id="9809852at2"/>
<evidence type="ECO:0000259" key="6">
    <source>
        <dbReference type="Pfam" id="PF01368"/>
    </source>
</evidence>
<dbReference type="InterPro" id="IPR038763">
    <property type="entry name" value="DHH_sf"/>
</dbReference>
<dbReference type="AlphaFoldDB" id="A0A0A3IIZ3"/>
<dbReference type="NCBIfam" id="TIGR00644">
    <property type="entry name" value="recJ"/>
    <property type="match status" value="1"/>
</dbReference>
<keyword evidence="4" id="KW-0378">Hydrolase</keyword>
<dbReference type="GO" id="GO:0006281">
    <property type="term" value="P:DNA repair"/>
    <property type="evidence" value="ECO:0007669"/>
    <property type="project" value="InterPro"/>
</dbReference>
<evidence type="ECO:0000256" key="3">
    <source>
        <dbReference type="ARBA" id="ARBA00022722"/>
    </source>
</evidence>
<evidence type="ECO:0000313" key="11">
    <source>
        <dbReference type="Proteomes" id="UP000030437"/>
    </source>
</evidence>
<dbReference type="eggNOG" id="COG0608">
    <property type="taxonomic scope" value="Bacteria"/>
</dbReference>
<evidence type="ECO:0000256" key="1">
    <source>
        <dbReference type="ARBA" id="ARBA00005915"/>
    </source>
</evidence>